<reference evidence="3" key="1">
    <citation type="journal article" date="2018" name="BMC Genomics">
        <title>The complete and fully assembled genome sequence of Aeromonas salmonicida subsp. pectinolytica and its comparative analysis with other Aeromonas species: investigation of the mobilome in environmental and pathogenic strains.</title>
        <authorList>
            <person name="Pfeiffer F."/>
            <person name="Zamora-Lagos M.A."/>
            <person name="Blettinger M."/>
            <person name="Yeroslaviz A."/>
            <person name="Dahl A."/>
            <person name="Gruber S."/>
            <person name="Habermann B.H."/>
        </authorList>
    </citation>
    <scope>NUCLEOTIDE SEQUENCE [LARGE SCALE GENOMIC DNA]</scope>
    <source>
        <strain evidence="3">34mel</strain>
    </source>
</reference>
<protein>
    <submittedName>
        <fullName evidence="2">Lectin domain protein</fullName>
    </submittedName>
</protein>
<dbReference type="RefSeq" id="WP_034524095.1">
    <property type="nucleotide sequence ID" value="NZ_ARYZ02000048.1"/>
</dbReference>
<organism evidence="2 3">
    <name type="scientific">Aeromonas salmonicida subsp. pectinolytica 34mel</name>
    <dbReference type="NCBI Taxonomy" id="1324960"/>
    <lineage>
        <taxon>Bacteria</taxon>
        <taxon>Pseudomonadati</taxon>
        <taxon>Pseudomonadota</taxon>
        <taxon>Gammaproteobacteria</taxon>
        <taxon>Aeromonadales</taxon>
        <taxon>Aeromonadaceae</taxon>
        <taxon>Aeromonas</taxon>
    </lineage>
</organism>
<gene>
    <name evidence="2" type="ORF">Asalp_00280</name>
</gene>
<feature type="domain" description="Ricin B lectin" evidence="1">
    <location>
        <begin position="43"/>
        <end position="154"/>
    </location>
</feature>
<accession>A0A2D1QAN9</accession>
<dbReference type="Gene3D" id="2.80.10.50">
    <property type="match status" value="1"/>
</dbReference>
<dbReference type="InterPro" id="IPR035992">
    <property type="entry name" value="Ricin_B-like_lectins"/>
</dbReference>
<dbReference type="OrthoDB" id="3498399at2"/>
<name>A0A2D1QAN9_AERSA</name>
<sequence length="170" mass="18817">MHHNTVRASTLALVVVALSGCSYKPKPDEILMGAAPKQAIDAPSALMTSGGFCVALNAQDQLITQPCEKITRQQFNWDAGALLLEQRCLVAKGVSELVLAECQDDSRQWQWQADRLLNHKVDRCLDVAGRRHKPGTPLRLAECYGGANQSFEWKSNASMLEQLNLKSLIW</sequence>
<dbReference type="Proteomes" id="UP000222916">
    <property type="component" value="Chromosome"/>
</dbReference>
<dbReference type="AlphaFoldDB" id="A0A2D1QAN9"/>
<evidence type="ECO:0000313" key="2">
    <source>
        <dbReference type="EMBL" id="ATP07294.1"/>
    </source>
</evidence>
<evidence type="ECO:0000259" key="1">
    <source>
        <dbReference type="SMART" id="SM00458"/>
    </source>
</evidence>
<dbReference type="PROSITE" id="PS51257">
    <property type="entry name" value="PROKAR_LIPOPROTEIN"/>
    <property type="match status" value="1"/>
</dbReference>
<dbReference type="SMART" id="SM00458">
    <property type="entry name" value="RICIN"/>
    <property type="match status" value="1"/>
</dbReference>
<dbReference type="InterPro" id="IPR000772">
    <property type="entry name" value="Ricin_B_lectin"/>
</dbReference>
<proteinExistence type="predicted"/>
<dbReference type="SUPFAM" id="SSF50370">
    <property type="entry name" value="Ricin B-like lectins"/>
    <property type="match status" value="1"/>
</dbReference>
<evidence type="ECO:0000313" key="3">
    <source>
        <dbReference type="Proteomes" id="UP000222916"/>
    </source>
</evidence>
<dbReference type="Pfam" id="PF00652">
    <property type="entry name" value="Ricin_B_lectin"/>
    <property type="match status" value="1"/>
</dbReference>
<dbReference type="EMBL" id="CP022426">
    <property type="protein sequence ID" value="ATP07294.1"/>
    <property type="molecule type" value="Genomic_DNA"/>
</dbReference>